<protein>
    <submittedName>
        <fullName evidence="1">Uncharacterized protein</fullName>
    </submittedName>
</protein>
<name>A0A9P0YGJ5_CUSEU</name>
<sequence>MIRMSSLGLDTEDFLQDKVLYDLLSEKHNSREGLKAEGHAILRAAKGLQPMGLTVKLAPGVLIVMLNCLAGQSDFQIFAMDNVSALVDHSNNKQYFEIIIQDFIQNC</sequence>
<evidence type="ECO:0000313" key="1">
    <source>
        <dbReference type="EMBL" id="CAH9053324.1"/>
    </source>
</evidence>
<dbReference type="AlphaFoldDB" id="A0A9P0YGJ5"/>
<gene>
    <name evidence="1" type="ORF">CEURO_LOCUS484</name>
</gene>
<keyword evidence="2" id="KW-1185">Reference proteome</keyword>
<proteinExistence type="predicted"/>
<dbReference type="Proteomes" id="UP001152484">
    <property type="component" value="Unassembled WGS sequence"/>
</dbReference>
<comment type="caution">
    <text evidence="1">The sequence shown here is derived from an EMBL/GenBank/DDBJ whole genome shotgun (WGS) entry which is preliminary data.</text>
</comment>
<reference evidence="1" key="1">
    <citation type="submission" date="2022-07" db="EMBL/GenBank/DDBJ databases">
        <authorList>
            <person name="Macas J."/>
            <person name="Novak P."/>
            <person name="Neumann P."/>
        </authorList>
    </citation>
    <scope>NUCLEOTIDE SEQUENCE</scope>
</reference>
<organism evidence="1 2">
    <name type="scientific">Cuscuta europaea</name>
    <name type="common">European dodder</name>
    <dbReference type="NCBI Taxonomy" id="41803"/>
    <lineage>
        <taxon>Eukaryota</taxon>
        <taxon>Viridiplantae</taxon>
        <taxon>Streptophyta</taxon>
        <taxon>Embryophyta</taxon>
        <taxon>Tracheophyta</taxon>
        <taxon>Spermatophyta</taxon>
        <taxon>Magnoliopsida</taxon>
        <taxon>eudicotyledons</taxon>
        <taxon>Gunneridae</taxon>
        <taxon>Pentapetalae</taxon>
        <taxon>asterids</taxon>
        <taxon>lamiids</taxon>
        <taxon>Solanales</taxon>
        <taxon>Convolvulaceae</taxon>
        <taxon>Cuscuteae</taxon>
        <taxon>Cuscuta</taxon>
        <taxon>Cuscuta subgen. Cuscuta</taxon>
    </lineage>
</organism>
<dbReference type="EMBL" id="CAMAPE010000002">
    <property type="protein sequence ID" value="CAH9053324.1"/>
    <property type="molecule type" value="Genomic_DNA"/>
</dbReference>
<evidence type="ECO:0000313" key="2">
    <source>
        <dbReference type="Proteomes" id="UP001152484"/>
    </source>
</evidence>
<accession>A0A9P0YGJ5</accession>